<name>A0ABW5P8I4_9DEIO</name>
<dbReference type="EMBL" id="JBHUMK010000086">
    <property type="protein sequence ID" value="MFD2610790.1"/>
    <property type="molecule type" value="Genomic_DNA"/>
</dbReference>
<sequence>MIVAPPGVGKSVTLRQIVAAQYRASHLTRVLWATHSMRDADSLGDEAKAHFDTLGTPASIVYSRDDLKAQGRAAEYAPQFDWTHHSATPVKVISHTRVGQIFGPLGHQAQGLGNAQLLVIDEEPFASLSLHASASDDAPLTLNKLARAGTSPVIQALRQVAGAAEASGTPQPFTDVQGNVTGHHLSGRSFWQAFIAEHPGPVDPAVLTAVLKKAEVAQAAFVAECFAEDAEFARTHPSDPRVRFGLDWQGKKLDTACLRFDLLLPLTLELPVLILDGYAEQAHYDALFPRQKVTLHHFDPGPPLQVECFPFTVHEAREGKFFRGLDQGQRRKQIAEEIALRAQEGKTATPNRRMLVLSSKRLESETSEWTQYLTDALAERGLALEKDVSTAHWHAGRGKNAYAGHDVFAVHPPYLNRRHQEFTLAALYPLLSQAGQRETATQRLIAAEALQMLHRGRQTRYTGTDRPRVIIGDDLNKARERLAPLQAQVELSEYQPRLCFQSLIGKSGGKKGSNNPRWVDGMTPLVEDLLKLFPEGLPRSLVDALPKHGGVRSSTPQVRAALKELTRSLPNTTLYRAFHTPRTWSHSDIDPGGHGDNYALQEALMERCGFEKVIVPGRRKGSVVYVRPGKDPVTALTHFQEKMKAAGVTCDVR</sequence>
<dbReference type="Proteomes" id="UP001597475">
    <property type="component" value="Unassembled WGS sequence"/>
</dbReference>
<protein>
    <submittedName>
        <fullName evidence="1">Uncharacterized protein</fullName>
    </submittedName>
</protein>
<evidence type="ECO:0000313" key="2">
    <source>
        <dbReference type="Proteomes" id="UP001597475"/>
    </source>
</evidence>
<proteinExistence type="predicted"/>
<accession>A0ABW5P8I4</accession>
<dbReference type="SUPFAM" id="SSF52540">
    <property type="entry name" value="P-loop containing nucleoside triphosphate hydrolases"/>
    <property type="match status" value="1"/>
</dbReference>
<dbReference type="RefSeq" id="WP_386847199.1">
    <property type="nucleotide sequence ID" value="NZ_JBHUMK010000086.1"/>
</dbReference>
<dbReference type="InterPro" id="IPR027417">
    <property type="entry name" value="P-loop_NTPase"/>
</dbReference>
<keyword evidence="2" id="KW-1185">Reference proteome</keyword>
<reference evidence="2" key="1">
    <citation type="journal article" date="2019" name="Int. J. Syst. Evol. Microbiol.">
        <title>The Global Catalogue of Microorganisms (GCM) 10K type strain sequencing project: providing services to taxonomists for standard genome sequencing and annotation.</title>
        <authorList>
            <consortium name="The Broad Institute Genomics Platform"/>
            <consortium name="The Broad Institute Genome Sequencing Center for Infectious Disease"/>
            <person name="Wu L."/>
            <person name="Ma J."/>
        </authorList>
    </citation>
    <scope>NUCLEOTIDE SEQUENCE [LARGE SCALE GENOMIC DNA]</scope>
    <source>
        <strain evidence="2">KCTC 33842</strain>
    </source>
</reference>
<evidence type="ECO:0000313" key="1">
    <source>
        <dbReference type="EMBL" id="MFD2610790.1"/>
    </source>
</evidence>
<gene>
    <name evidence="1" type="ORF">ACFSR9_15325</name>
</gene>
<comment type="caution">
    <text evidence="1">The sequence shown here is derived from an EMBL/GenBank/DDBJ whole genome shotgun (WGS) entry which is preliminary data.</text>
</comment>
<organism evidence="1 2">
    <name type="scientific">Deinococcus taklimakanensis</name>
    <dbReference type="NCBI Taxonomy" id="536443"/>
    <lineage>
        <taxon>Bacteria</taxon>
        <taxon>Thermotogati</taxon>
        <taxon>Deinococcota</taxon>
        <taxon>Deinococci</taxon>
        <taxon>Deinococcales</taxon>
        <taxon>Deinococcaceae</taxon>
        <taxon>Deinococcus</taxon>
    </lineage>
</organism>
<dbReference type="Gene3D" id="3.40.50.300">
    <property type="entry name" value="P-loop containing nucleotide triphosphate hydrolases"/>
    <property type="match status" value="1"/>
</dbReference>